<dbReference type="PANTHER" id="PTHR46382:SF1">
    <property type="entry name" value="PHOSPHATIDATE CYTIDYLYLTRANSFERASE"/>
    <property type="match status" value="1"/>
</dbReference>
<sequence length="287" mass="28911">MTPMQPGSDRSVPAPARPGGRAELLPRVLSAVVMGAAALATAVLGGPLFDLFWWLAAVAVLWEWHGLAGLSRRNPLVLLGGAALAAAALLAGRAEPGHALVALALGAGVTALLAEPGRRGIAAGGPLYAGVLALALPLLRHSQEDGFAAVAWLFAVVWGTDTMAFFGGRAIGGPKLAPRLSPSKTWSGFLVGVACGGLLGLLVAPRTGGLAWLLAAGFVGGALAQAGDLFESTLKRRFGVKDAGSLIPGHGGVMDRLDGFIAAAVFAAAVGLWRFGPDGAGAGLLKW</sequence>
<dbReference type="Pfam" id="PF01148">
    <property type="entry name" value="CTP_transf_1"/>
    <property type="match status" value="1"/>
</dbReference>
<keyword evidence="17" id="KW-1208">Phospholipid metabolism</keyword>
<proteinExistence type="inferred from homology"/>
<dbReference type="GO" id="GO:0004605">
    <property type="term" value="F:phosphatidate cytidylyltransferase activity"/>
    <property type="evidence" value="ECO:0007669"/>
    <property type="project" value="UniProtKB-EC"/>
</dbReference>
<evidence type="ECO:0000256" key="10">
    <source>
        <dbReference type="ARBA" id="ARBA00022679"/>
    </source>
</evidence>
<evidence type="ECO:0000256" key="1">
    <source>
        <dbReference type="ARBA" id="ARBA00001698"/>
    </source>
</evidence>
<organism evidence="20 21">
    <name type="scientific">Lichenibacterium ramalinae</name>
    <dbReference type="NCBI Taxonomy" id="2316527"/>
    <lineage>
        <taxon>Bacteria</taxon>
        <taxon>Pseudomonadati</taxon>
        <taxon>Pseudomonadota</taxon>
        <taxon>Alphaproteobacteria</taxon>
        <taxon>Hyphomicrobiales</taxon>
        <taxon>Lichenihabitantaceae</taxon>
        <taxon>Lichenibacterium</taxon>
    </lineage>
</organism>
<keyword evidence="10 18" id="KW-0808">Transferase</keyword>
<evidence type="ECO:0000256" key="9">
    <source>
        <dbReference type="ARBA" id="ARBA00022516"/>
    </source>
</evidence>
<feature type="transmembrane region" description="Helical" evidence="19">
    <location>
        <begin position="24"/>
        <end position="45"/>
    </location>
</feature>
<dbReference type="UniPathway" id="UPA00557">
    <property type="reaction ID" value="UER00614"/>
</dbReference>
<feature type="transmembrane region" description="Helical" evidence="19">
    <location>
        <begin position="75"/>
        <end position="91"/>
    </location>
</feature>
<keyword evidence="13 19" id="KW-1133">Transmembrane helix</keyword>
<evidence type="ECO:0000256" key="19">
    <source>
        <dbReference type="SAM" id="Phobius"/>
    </source>
</evidence>
<evidence type="ECO:0000256" key="6">
    <source>
        <dbReference type="ARBA" id="ARBA00012487"/>
    </source>
</evidence>
<keyword evidence="15 19" id="KW-0472">Membrane</keyword>
<dbReference type="GO" id="GO:0005886">
    <property type="term" value="C:plasma membrane"/>
    <property type="evidence" value="ECO:0007669"/>
    <property type="project" value="UniProtKB-SubCell"/>
</dbReference>
<keyword evidence="9" id="KW-0444">Lipid biosynthesis</keyword>
<dbReference type="PROSITE" id="PS01315">
    <property type="entry name" value="CDS"/>
    <property type="match status" value="1"/>
</dbReference>
<evidence type="ECO:0000256" key="13">
    <source>
        <dbReference type="ARBA" id="ARBA00022989"/>
    </source>
</evidence>
<keyword evidence="16" id="KW-0594">Phospholipid biosynthesis</keyword>
<dbReference type="PANTHER" id="PTHR46382">
    <property type="entry name" value="PHOSPHATIDATE CYTIDYLYLTRANSFERASE"/>
    <property type="match status" value="1"/>
</dbReference>
<dbReference type="EMBL" id="QYBC01000006">
    <property type="protein sequence ID" value="RYB05705.1"/>
    <property type="molecule type" value="Genomic_DNA"/>
</dbReference>
<evidence type="ECO:0000256" key="14">
    <source>
        <dbReference type="ARBA" id="ARBA00023098"/>
    </source>
</evidence>
<comment type="similarity">
    <text evidence="5 18">Belongs to the CDS family.</text>
</comment>
<keyword evidence="11 18" id="KW-0812">Transmembrane</keyword>
<feature type="transmembrane region" description="Helical" evidence="19">
    <location>
        <begin position="186"/>
        <end position="204"/>
    </location>
</feature>
<dbReference type="AlphaFoldDB" id="A0A4Q2RDB2"/>
<dbReference type="OrthoDB" id="9799199at2"/>
<dbReference type="InterPro" id="IPR000374">
    <property type="entry name" value="PC_trans"/>
</dbReference>
<keyword evidence="14" id="KW-0443">Lipid metabolism</keyword>
<feature type="transmembrane region" description="Helical" evidence="19">
    <location>
        <begin position="257"/>
        <end position="276"/>
    </location>
</feature>
<reference evidence="20 21" key="1">
    <citation type="submission" date="2018-09" db="EMBL/GenBank/DDBJ databases">
        <authorList>
            <person name="Grouzdev D.S."/>
            <person name="Krutkina M.S."/>
        </authorList>
    </citation>
    <scope>NUCLEOTIDE SEQUENCE [LARGE SCALE GENOMIC DNA]</scope>
    <source>
        <strain evidence="20 21">RmlP001</strain>
    </source>
</reference>
<evidence type="ECO:0000256" key="11">
    <source>
        <dbReference type="ARBA" id="ARBA00022692"/>
    </source>
</evidence>
<gene>
    <name evidence="20" type="ORF">D3272_08965</name>
</gene>
<evidence type="ECO:0000256" key="12">
    <source>
        <dbReference type="ARBA" id="ARBA00022695"/>
    </source>
</evidence>
<comment type="catalytic activity">
    <reaction evidence="1 18">
        <text>a 1,2-diacyl-sn-glycero-3-phosphate + CTP + H(+) = a CDP-1,2-diacyl-sn-glycerol + diphosphate</text>
        <dbReference type="Rhea" id="RHEA:16229"/>
        <dbReference type="ChEBI" id="CHEBI:15378"/>
        <dbReference type="ChEBI" id="CHEBI:33019"/>
        <dbReference type="ChEBI" id="CHEBI:37563"/>
        <dbReference type="ChEBI" id="CHEBI:58332"/>
        <dbReference type="ChEBI" id="CHEBI:58608"/>
        <dbReference type="EC" id="2.7.7.41"/>
    </reaction>
</comment>
<feature type="transmembrane region" description="Helical" evidence="19">
    <location>
        <begin position="97"/>
        <end position="114"/>
    </location>
</feature>
<keyword evidence="12 18" id="KW-0548">Nucleotidyltransferase</keyword>
<name>A0A4Q2RDB2_9HYPH</name>
<comment type="pathway">
    <text evidence="3 18">Phospholipid metabolism; CDP-diacylglycerol biosynthesis; CDP-diacylglycerol from sn-glycerol 3-phosphate: step 3/3.</text>
</comment>
<evidence type="ECO:0000256" key="5">
    <source>
        <dbReference type="ARBA" id="ARBA00010185"/>
    </source>
</evidence>
<accession>A0A4Q2RDB2</accession>
<feature type="transmembrane region" description="Helical" evidence="19">
    <location>
        <begin position="121"/>
        <end position="140"/>
    </location>
</feature>
<evidence type="ECO:0000256" key="15">
    <source>
        <dbReference type="ARBA" id="ARBA00023136"/>
    </source>
</evidence>
<keyword evidence="21" id="KW-1185">Reference proteome</keyword>
<evidence type="ECO:0000256" key="4">
    <source>
        <dbReference type="ARBA" id="ARBA00005189"/>
    </source>
</evidence>
<comment type="caution">
    <text evidence="20">The sequence shown here is derived from an EMBL/GenBank/DDBJ whole genome shotgun (WGS) entry which is preliminary data.</text>
</comment>
<comment type="subcellular location">
    <subcellularLocation>
        <location evidence="2">Cell membrane</location>
        <topology evidence="2">Multi-pass membrane protein</topology>
    </subcellularLocation>
</comment>
<evidence type="ECO:0000256" key="16">
    <source>
        <dbReference type="ARBA" id="ARBA00023209"/>
    </source>
</evidence>
<reference evidence="20 21" key="2">
    <citation type="submission" date="2019-02" db="EMBL/GenBank/DDBJ databases">
        <title>'Lichenibacterium ramalinii' gen. nov. sp. nov., 'Lichenibacterium minor' gen. nov. sp. nov.</title>
        <authorList>
            <person name="Pankratov T."/>
        </authorList>
    </citation>
    <scope>NUCLEOTIDE SEQUENCE [LARGE SCALE GENOMIC DNA]</scope>
    <source>
        <strain evidence="20 21">RmlP001</strain>
    </source>
</reference>
<dbReference type="Proteomes" id="UP000289411">
    <property type="component" value="Unassembled WGS sequence"/>
</dbReference>
<keyword evidence="8" id="KW-1003">Cell membrane</keyword>
<feature type="transmembrane region" description="Helical" evidence="19">
    <location>
        <begin position="210"/>
        <end position="230"/>
    </location>
</feature>
<protein>
    <recommendedName>
        <fullName evidence="7 18">Phosphatidate cytidylyltransferase</fullName>
        <ecNumber evidence="6 18">2.7.7.41</ecNumber>
    </recommendedName>
</protein>
<evidence type="ECO:0000256" key="8">
    <source>
        <dbReference type="ARBA" id="ARBA00022475"/>
    </source>
</evidence>
<evidence type="ECO:0000256" key="7">
    <source>
        <dbReference type="ARBA" id="ARBA00019373"/>
    </source>
</evidence>
<evidence type="ECO:0000256" key="18">
    <source>
        <dbReference type="RuleBase" id="RU003938"/>
    </source>
</evidence>
<evidence type="ECO:0000313" key="20">
    <source>
        <dbReference type="EMBL" id="RYB05705.1"/>
    </source>
</evidence>
<evidence type="ECO:0000256" key="17">
    <source>
        <dbReference type="ARBA" id="ARBA00023264"/>
    </source>
</evidence>
<dbReference type="EC" id="2.7.7.41" evidence="6 18"/>
<dbReference type="GO" id="GO:0016024">
    <property type="term" value="P:CDP-diacylglycerol biosynthetic process"/>
    <property type="evidence" value="ECO:0007669"/>
    <property type="project" value="UniProtKB-UniPathway"/>
</dbReference>
<evidence type="ECO:0000313" key="21">
    <source>
        <dbReference type="Proteomes" id="UP000289411"/>
    </source>
</evidence>
<feature type="transmembrane region" description="Helical" evidence="19">
    <location>
        <begin position="146"/>
        <end position="166"/>
    </location>
</feature>
<comment type="pathway">
    <text evidence="4">Lipid metabolism.</text>
</comment>
<evidence type="ECO:0000256" key="3">
    <source>
        <dbReference type="ARBA" id="ARBA00005119"/>
    </source>
</evidence>
<evidence type="ECO:0000256" key="2">
    <source>
        <dbReference type="ARBA" id="ARBA00004651"/>
    </source>
</evidence>
<feature type="transmembrane region" description="Helical" evidence="19">
    <location>
        <begin position="51"/>
        <end position="68"/>
    </location>
</feature>